<dbReference type="OrthoDB" id="9180037at2"/>
<sequence>MKIRVILFLIFSFFSCKEVQKENEELIINKEFVTDNDNKISKGSDVVINNDRPVNNLNQLEGETLSGWLKLGLSEKKILNELGDGFIMGKQEYSQVDGEYYQSWDYEEKGISLVMRVDAQESAKIVAEIKLTYPCNMTTSHGIRIGSSEEEVYNQYKGNISKEDSNKEIVVIGNIYEGVFFMLKESKVTGIIIGSMAE</sequence>
<dbReference type="AlphaFoldDB" id="A0A6N8HBS2"/>
<gene>
    <name evidence="1" type="ORF">GN157_06315</name>
</gene>
<evidence type="ECO:0000313" key="2">
    <source>
        <dbReference type="Proteomes" id="UP000433945"/>
    </source>
</evidence>
<comment type="caution">
    <text evidence="1">The sequence shown here is derived from an EMBL/GenBank/DDBJ whole genome shotgun (WGS) entry which is preliminary data.</text>
</comment>
<accession>A0A6N8HBS2</accession>
<reference evidence="1 2" key="1">
    <citation type="submission" date="2019-12" db="EMBL/GenBank/DDBJ databases">
        <authorList>
            <person name="Sun J.-Q."/>
        </authorList>
    </citation>
    <scope>NUCLEOTIDE SEQUENCE [LARGE SCALE GENOMIC DNA]</scope>
    <source>
        <strain evidence="1 2">JCM 17928</strain>
    </source>
</reference>
<name>A0A6N8HBS2_9FLAO</name>
<protein>
    <submittedName>
        <fullName evidence="1">Uncharacterized protein</fullName>
    </submittedName>
</protein>
<dbReference type="PROSITE" id="PS51257">
    <property type="entry name" value="PROKAR_LIPOPROTEIN"/>
    <property type="match status" value="1"/>
</dbReference>
<dbReference type="EMBL" id="WOWP01000017">
    <property type="protein sequence ID" value="MUV03320.1"/>
    <property type="molecule type" value="Genomic_DNA"/>
</dbReference>
<dbReference type="Proteomes" id="UP000433945">
    <property type="component" value="Unassembled WGS sequence"/>
</dbReference>
<keyword evidence="2" id="KW-1185">Reference proteome</keyword>
<evidence type="ECO:0000313" key="1">
    <source>
        <dbReference type="EMBL" id="MUV03320.1"/>
    </source>
</evidence>
<organism evidence="1 2">
    <name type="scientific">Flavobacterium rakeshii</name>
    <dbReference type="NCBI Taxonomy" id="1038845"/>
    <lineage>
        <taxon>Bacteria</taxon>
        <taxon>Pseudomonadati</taxon>
        <taxon>Bacteroidota</taxon>
        <taxon>Flavobacteriia</taxon>
        <taxon>Flavobacteriales</taxon>
        <taxon>Flavobacteriaceae</taxon>
        <taxon>Flavobacterium</taxon>
    </lineage>
</organism>
<proteinExistence type="predicted"/>
<dbReference type="RefSeq" id="WP_157482250.1">
    <property type="nucleotide sequence ID" value="NZ_WOWP01000017.1"/>
</dbReference>